<organism evidence="3 4">
    <name type="scientific">Giardia muris</name>
    <dbReference type="NCBI Taxonomy" id="5742"/>
    <lineage>
        <taxon>Eukaryota</taxon>
        <taxon>Metamonada</taxon>
        <taxon>Diplomonadida</taxon>
        <taxon>Hexamitidae</taxon>
        <taxon>Giardiinae</taxon>
        <taxon>Giardia</taxon>
    </lineage>
</organism>
<protein>
    <submittedName>
        <fullName evidence="3">Uncharacterized protein</fullName>
    </submittedName>
</protein>
<sequence length="134" mass="14473">MYREIPVHKDKRGPSTTWASEICSKSSRLTGTSSGFQALQSEALNLVETGRTRLRGIDQTPLLSILELLAPKDGSLSWIHATPSEGGRRSQNEDCDRGINPDRTPDLPGLETGPDGFVTAVSSPMPGMCPMTPH</sequence>
<evidence type="ECO:0000313" key="2">
    <source>
        <dbReference type="EMBL" id="TNJ26466.1"/>
    </source>
</evidence>
<evidence type="ECO:0000313" key="3">
    <source>
        <dbReference type="EMBL" id="TNJ29411.1"/>
    </source>
</evidence>
<dbReference type="VEuPathDB" id="GiardiaDB:GMRT_24760"/>
<dbReference type="VEuPathDB" id="GiardiaDB:GMRT_20192"/>
<feature type="compositionally biased region" description="Basic and acidic residues" evidence="1">
    <location>
        <begin position="86"/>
        <end position="105"/>
    </location>
</feature>
<gene>
    <name evidence="3" type="ORF">GMRT_20192</name>
    <name evidence="2" type="ORF">GMRT_24760</name>
</gene>
<reference evidence="3 4" key="1">
    <citation type="submission" date="2019-05" db="EMBL/GenBank/DDBJ databases">
        <title>The compact genome of Giardia muris reveals important steps in the evolution of intestinal protozoan parasites.</title>
        <authorList>
            <person name="Xu F."/>
            <person name="Jimenez-Gonzalez A."/>
            <person name="Einarsson E."/>
            <person name="Astvaldsson A."/>
            <person name="Peirasmaki D."/>
            <person name="Eckmann L."/>
            <person name="Andersson J.O."/>
            <person name="Svard S.G."/>
            <person name="Jerlstrom-Hultqvist J."/>
        </authorList>
    </citation>
    <scope>NUCLEOTIDE SEQUENCE [LARGE SCALE GENOMIC DNA]</scope>
    <source>
        <strain evidence="3 4">Roberts-Thomson</strain>
    </source>
</reference>
<dbReference type="EMBL" id="VDLU01000005">
    <property type="protein sequence ID" value="TNJ26466.1"/>
    <property type="molecule type" value="Genomic_DNA"/>
</dbReference>
<name>A0A4Z1TA57_GIAMU</name>
<dbReference type="AlphaFoldDB" id="A0A4Z1TA57"/>
<evidence type="ECO:0000313" key="4">
    <source>
        <dbReference type="Proteomes" id="UP000315496"/>
    </source>
</evidence>
<accession>A0A4Z1TA57</accession>
<dbReference type="EMBL" id="VDLU01000001">
    <property type="protein sequence ID" value="TNJ29411.1"/>
    <property type="molecule type" value="Genomic_DNA"/>
</dbReference>
<dbReference type="Proteomes" id="UP000315496">
    <property type="component" value="Chromosome 1"/>
</dbReference>
<comment type="caution">
    <text evidence="3">The sequence shown here is derived from an EMBL/GenBank/DDBJ whole genome shotgun (WGS) entry which is preliminary data.</text>
</comment>
<evidence type="ECO:0000256" key="1">
    <source>
        <dbReference type="SAM" id="MobiDB-lite"/>
    </source>
</evidence>
<proteinExistence type="predicted"/>
<feature type="region of interest" description="Disordered" evidence="1">
    <location>
        <begin position="81"/>
        <end position="115"/>
    </location>
</feature>
<keyword evidence="4" id="KW-1185">Reference proteome</keyword>
<dbReference type="Proteomes" id="UP000315496">
    <property type="component" value="Chromosome 5"/>
</dbReference>